<evidence type="ECO:0000256" key="3">
    <source>
        <dbReference type="ARBA" id="ARBA00023274"/>
    </source>
</evidence>
<evidence type="ECO:0000313" key="4">
    <source>
        <dbReference type="EMBL" id="MPL81117.1"/>
    </source>
</evidence>
<dbReference type="InterPro" id="IPR001790">
    <property type="entry name" value="Ribosomal_uL10"/>
</dbReference>
<dbReference type="PANTHER" id="PTHR11560">
    <property type="entry name" value="39S RIBOSOMAL PROTEIN L10, MITOCHONDRIAL"/>
    <property type="match status" value="1"/>
</dbReference>
<dbReference type="InterPro" id="IPR047865">
    <property type="entry name" value="Ribosomal_uL10_bac_type"/>
</dbReference>
<comment type="similarity">
    <text evidence="1">Belongs to the universal ribosomal protein uL10 family.</text>
</comment>
<keyword evidence="3" id="KW-0687">Ribonucleoprotein</keyword>
<dbReference type="CDD" id="cd05797">
    <property type="entry name" value="Ribosomal_L10"/>
    <property type="match status" value="1"/>
</dbReference>
<reference evidence="4" key="1">
    <citation type="submission" date="2019-08" db="EMBL/GenBank/DDBJ databases">
        <authorList>
            <person name="Kucharzyk K."/>
            <person name="Murdoch R.W."/>
            <person name="Higgins S."/>
            <person name="Loffler F."/>
        </authorList>
    </citation>
    <scope>NUCLEOTIDE SEQUENCE</scope>
</reference>
<organism evidence="4">
    <name type="scientific">bioreactor metagenome</name>
    <dbReference type="NCBI Taxonomy" id="1076179"/>
    <lineage>
        <taxon>unclassified sequences</taxon>
        <taxon>metagenomes</taxon>
        <taxon>ecological metagenomes</taxon>
    </lineage>
</organism>
<evidence type="ECO:0000256" key="2">
    <source>
        <dbReference type="ARBA" id="ARBA00022980"/>
    </source>
</evidence>
<dbReference type="Pfam" id="PF00466">
    <property type="entry name" value="Ribosomal_L10"/>
    <property type="match status" value="1"/>
</dbReference>
<sequence length="174" mass="18977">MIKEDKGKLIESIGAELSNYPYLYLVDVAGLNSVDTAKLRRLCFRREVKLMTVKNTLLRKAMEKSGLDYSEIFPALNGSTSIMLSNVNNLPAKLIKEFRATSPKPLLKAAYVEESFYLGDANLDVLINIKSKVELIADIIAALQSPAKNVIGALQSGGGTIAGVLKTLSEKTEE</sequence>
<protein>
    <submittedName>
        <fullName evidence="4">50S ribosomal protein L10</fullName>
    </submittedName>
</protein>
<dbReference type="NCBIfam" id="NF000955">
    <property type="entry name" value="PRK00099.1-1"/>
    <property type="match status" value="1"/>
</dbReference>
<dbReference type="GO" id="GO:1990904">
    <property type="term" value="C:ribonucleoprotein complex"/>
    <property type="evidence" value="ECO:0007669"/>
    <property type="project" value="UniProtKB-KW"/>
</dbReference>
<dbReference type="EMBL" id="VSSQ01000145">
    <property type="protein sequence ID" value="MPL81117.1"/>
    <property type="molecule type" value="Genomic_DNA"/>
</dbReference>
<dbReference type="GO" id="GO:0005840">
    <property type="term" value="C:ribosome"/>
    <property type="evidence" value="ECO:0007669"/>
    <property type="project" value="UniProtKB-KW"/>
</dbReference>
<gene>
    <name evidence="4" type="primary">rplJ_9</name>
    <name evidence="4" type="ORF">SDC9_27031</name>
</gene>
<dbReference type="Gene3D" id="3.30.70.1730">
    <property type="match status" value="1"/>
</dbReference>
<name>A0A644UQ24_9ZZZZ</name>
<accession>A0A644UQ24</accession>
<proteinExistence type="inferred from homology"/>
<comment type="caution">
    <text evidence="4">The sequence shown here is derived from an EMBL/GenBank/DDBJ whole genome shotgun (WGS) entry which is preliminary data.</text>
</comment>
<dbReference type="AlphaFoldDB" id="A0A644UQ24"/>
<keyword evidence="2 4" id="KW-0689">Ribosomal protein</keyword>
<evidence type="ECO:0000256" key="1">
    <source>
        <dbReference type="ARBA" id="ARBA00008889"/>
    </source>
</evidence>
<dbReference type="SUPFAM" id="SSF160369">
    <property type="entry name" value="Ribosomal protein L10-like"/>
    <property type="match status" value="1"/>
</dbReference>
<dbReference type="InterPro" id="IPR043141">
    <property type="entry name" value="Ribosomal_uL10-like_sf"/>
</dbReference>